<sequence length="154" mass="16735">MVEKKLAYLVGMVGAFTFPVEGVLLPVSIASHIVLFITFAWLADVRRAAVWMGTASAATLSTWALLGTNPVRILLALTPFSSQNMPVVAGLWLLSAWFYWDVVRLLERSSWTLASAVLYVLGAGLLPYKIGSVFLSAAFVVLGIRMGINSTRTE</sequence>
<evidence type="ECO:0000313" key="2">
    <source>
        <dbReference type="EMBL" id="AEA12562.1"/>
    </source>
</evidence>
<dbReference type="KEGG" id="tuz:TUZN_1082"/>
<feature type="transmembrane region" description="Helical" evidence="1">
    <location>
        <begin position="120"/>
        <end position="144"/>
    </location>
</feature>
<reference evidence="2 3" key="1">
    <citation type="journal article" date="2011" name="J. Bacteriol.">
        <title>Complete genome sequence of the thermoacidophilic crenarchaeon Thermoproteus uzoniensis 768-20.</title>
        <authorList>
            <person name="Mardanov A.V."/>
            <person name="Gumerov V.M."/>
            <person name="Beletsky A.V."/>
            <person name="Prokofeva M.I."/>
            <person name="Bonch-Osmolovskaya E.A."/>
            <person name="Ravin N.V."/>
            <person name="Skryabin K.G."/>
        </authorList>
    </citation>
    <scope>NUCLEOTIDE SEQUENCE [LARGE SCALE GENOMIC DNA]</scope>
    <source>
        <strain evidence="2 3">768-20</strain>
    </source>
</reference>
<accession>F2L080</accession>
<evidence type="ECO:0000313" key="3">
    <source>
        <dbReference type="Proteomes" id="UP000008138"/>
    </source>
</evidence>
<proteinExistence type="predicted"/>
<name>F2L080_THEU7</name>
<feature type="transmembrane region" description="Helical" evidence="1">
    <location>
        <begin position="48"/>
        <end position="66"/>
    </location>
</feature>
<keyword evidence="1" id="KW-1133">Transmembrane helix</keyword>
<reference key="2">
    <citation type="submission" date="2011-03" db="EMBL/GenBank/DDBJ databases">
        <title>Complete genome sequence of the thermoacidophilic crenarchaeon Thermoproteus uzoniensis 768-20.</title>
        <authorList>
            <person name="Mardanov A.V."/>
            <person name="Gumerov V.M."/>
            <person name="Beletsky A.V."/>
            <person name="Prokofeva M.I."/>
            <person name="Bonch-Osmolovskaya E.A."/>
            <person name="Ravin N.V."/>
            <person name="Skryabin K.G."/>
        </authorList>
    </citation>
    <scope>NUCLEOTIDE SEQUENCE</scope>
    <source>
        <strain>768-20</strain>
    </source>
</reference>
<organism evidence="2 3">
    <name type="scientific">Thermoproteus uzoniensis (strain 768-20)</name>
    <dbReference type="NCBI Taxonomy" id="999630"/>
    <lineage>
        <taxon>Archaea</taxon>
        <taxon>Thermoproteota</taxon>
        <taxon>Thermoprotei</taxon>
        <taxon>Thermoproteales</taxon>
        <taxon>Thermoproteaceae</taxon>
        <taxon>Thermoproteus</taxon>
    </lineage>
</organism>
<dbReference type="HOGENOM" id="CLU_134834_0_0_2"/>
<keyword evidence="3" id="KW-1185">Reference proteome</keyword>
<dbReference type="STRING" id="999630.TUZN_1082"/>
<gene>
    <name evidence="2" type="ordered locus">TUZN_1082</name>
</gene>
<dbReference type="EMBL" id="CP002590">
    <property type="protein sequence ID" value="AEA12562.1"/>
    <property type="molecule type" value="Genomic_DNA"/>
</dbReference>
<feature type="transmembrane region" description="Helical" evidence="1">
    <location>
        <begin position="73"/>
        <end position="100"/>
    </location>
</feature>
<protein>
    <submittedName>
        <fullName evidence="2">Respiratory chain protein</fullName>
    </submittedName>
</protein>
<evidence type="ECO:0000256" key="1">
    <source>
        <dbReference type="SAM" id="Phobius"/>
    </source>
</evidence>
<dbReference type="AlphaFoldDB" id="F2L080"/>
<keyword evidence="1" id="KW-0472">Membrane</keyword>
<keyword evidence="1" id="KW-0812">Transmembrane</keyword>
<dbReference type="eggNOG" id="arCOG07019">
    <property type="taxonomic scope" value="Archaea"/>
</dbReference>
<dbReference type="Proteomes" id="UP000008138">
    <property type="component" value="Chromosome"/>
</dbReference>
<feature type="transmembrane region" description="Helical" evidence="1">
    <location>
        <begin position="12"/>
        <end position="42"/>
    </location>
</feature>